<evidence type="ECO:0000313" key="3">
    <source>
        <dbReference type="Proteomes" id="UP000317369"/>
    </source>
</evidence>
<dbReference type="Gene3D" id="2.40.160.10">
    <property type="entry name" value="Porin"/>
    <property type="match status" value="1"/>
</dbReference>
<keyword evidence="3" id="KW-1185">Reference proteome</keyword>
<keyword evidence="1" id="KW-0732">Signal</keyword>
<dbReference type="RefSeq" id="WP_145074065.1">
    <property type="nucleotide sequence ID" value="NZ_CP036425.1"/>
</dbReference>
<dbReference type="OrthoDB" id="242574at2"/>
<dbReference type="InterPro" id="IPR023614">
    <property type="entry name" value="Porin_dom_sf"/>
</dbReference>
<dbReference type="KEGG" id="pcor:KS4_04840"/>
<sequence precursor="true">MFGKRPTTLIAGALMAGLTGPAFASEADALRSEVDSLRAEVAALRQNTDENWLNERRASEIKGLIRDVLSDAETRSTLLQEGMMAGNDNGKFFLKSADGNFLMNISAFAQIRYVANFQNGRANGTGGDDQNQFQLNRAKIRLDGHIIDPSWGYFLQLATNNPEFDTSTNQGANGTLRQNGFVFMQEAGMSKQVTDDIKLYAGVMKTPFLREFLLYETDLLAVDRASATEFFNIGRTAQFLLEYTGFENFKIYTSINNGSRVNLNPFNDQGGLQLYGNNTINSNNYGFAVFGSNAVEFGVTGRADWKVWGDWSQQDDFVAWRGDDSAFFVGAAVNYEIAKEGVTRNLGGGADYFSYTADALWKQNGLSLMGAFMGSKYINPTGGFTDRDSYGAIAYAAYMLTDELQPYIRGEWFTDGTAGAEDVIGATFGFNYYFARQNAKLSMDVVWFFQGDIPQAQSYAFARNPFGPALGLNNGPGRRISDDNIVAIRGQFQIAF</sequence>
<protein>
    <recommendedName>
        <fullName evidence="4">Porin</fullName>
    </recommendedName>
</protein>
<reference evidence="2 3" key="1">
    <citation type="submission" date="2019-02" db="EMBL/GenBank/DDBJ databases">
        <title>Deep-cultivation of Planctomycetes and their phenomic and genomic characterization uncovers novel biology.</title>
        <authorList>
            <person name="Wiegand S."/>
            <person name="Jogler M."/>
            <person name="Boedeker C."/>
            <person name="Pinto D."/>
            <person name="Vollmers J."/>
            <person name="Rivas-Marin E."/>
            <person name="Kohn T."/>
            <person name="Peeters S.H."/>
            <person name="Heuer A."/>
            <person name="Rast P."/>
            <person name="Oberbeckmann S."/>
            <person name="Bunk B."/>
            <person name="Jeske O."/>
            <person name="Meyerdierks A."/>
            <person name="Storesund J.E."/>
            <person name="Kallscheuer N."/>
            <person name="Luecker S."/>
            <person name="Lage O.M."/>
            <person name="Pohl T."/>
            <person name="Merkel B.J."/>
            <person name="Hornburger P."/>
            <person name="Mueller R.-W."/>
            <person name="Bruemmer F."/>
            <person name="Labrenz M."/>
            <person name="Spormann A.M."/>
            <person name="Op den Camp H."/>
            <person name="Overmann J."/>
            <person name="Amann R."/>
            <person name="Jetten M.S.M."/>
            <person name="Mascher T."/>
            <person name="Medema M.H."/>
            <person name="Devos D.P."/>
            <person name="Kaster A.-K."/>
            <person name="Ovreas L."/>
            <person name="Rohde M."/>
            <person name="Galperin M.Y."/>
            <person name="Jogler C."/>
        </authorList>
    </citation>
    <scope>NUCLEOTIDE SEQUENCE [LARGE SCALE GENOMIC DNA]</scope>
    <source>
        <strain evidence="2 3">KS4</strain>
    </source>
</reference>
<dbReference type="Proteomes" id="UP000317369">
    <property type="component" value="Chromosome"/>
</dbReference>
<feature type="signal peptide" evidence="1">
    <location>
        <begin position="1"/>
        <end position="24"/>
    </location>
</feature>
<feature type="chain" id="PRO_5022195809" description="Porin" evidence="1">
    <location>
        <begin position="25"/>
        <end position="496"/>
    </location>
</feature>
<organism evidence="2 3">
    <name type="scientific">Poriferisphaera corsica</name>
    <dbReference type="NCBI Taxonomy" id="2528020"/>
    <lineage>
        <taxon>Bacteria</taxon>
        <taxon>Pseudomonadati</taxon>
        <taxon>Planctomycetota</taxon>
        <taxon>Phycisphaerae</taxon>
        <taxon>Phycisphaerales</taxon>
        <taxon>Phycisphaeraceae</taxon>
        <taxon>Poriferisphaera</taxon>
    </lineage>
</organism>
<evidence type="ECO:0008006" key="4">
    <source>
        <dbReference type="Google" id="ProtNLM"/>
    </source>
</evidence>
<evidence type="ECO:0000313" key="2">
    <source>
        <dbReference type="EMBL" id="QDU32452.1"/>
    </source>
</evidence>
<dbReference type="EMBL" id="CP036425">
    <property type="protein sequence ID" value="QDU32452.1"/>
    <property type="molecule type" value="Genomic_DNA"/>
</dbReference>
<dbReference type="AlphaFoldDB" id="A0A517YQE7"/>
<dbReference type="SUPFAM" id="SSF56935">
    <property type="entry name" value="Porins"/>
    <property type="match status" value="1"/>
</dbReference>
<name>A0A517YQE7_9BACT</name>
<accession>A0A517YQE7</accession>
<evidence type="ECO:0000256" key="1">
    <source>
        <dbReference type="SAM" id="SignalP"/>
    </source>
</evidence>
<gene>
    <name evidence="2" type="ORF">KS4_04840</name>
</gene>
<proteinExistence type="predicted"/>